<sequence length="678" mass="74360">MEKQKNIPIWRAGMLFLIAFALSLVLQTGNVFAEEVPQGSYAIRDEKGNVTLTFTFTGYATDDMGRDYFANVESYTSHAIVNGELRIPTTIYYDPNGNNGNGNNGNGNNQDNKDDSNTEDTPTGVYVKVRGILRRAFNGCTTLNSLLLPDTITYIGQEAFANCTGLSSIQTYYNDYMSENSSNDQKSPAGGYIAAEEIEYRAFFGCNALTGITLGEKVRGQGGVQTVQNEAFMGCSNLNSVEIGSTVTWIEGGAFADCQSLDGLTNGVKVTNNPLYFVNNGILYYRESNNSNVLLLCPAGTQSGILTEFPENVTQIRNEAFYGCRGLSSITIPNTVRTIGDKAFYNCSGLGNVTIPNSVTSIGAEVFRNCSSGLCIICQGGSTAERYAITNNITRSVECTVKFYNTETKQTIEKKVMSGETVDPPVGWERAGYVLRWTDDFNSGTVITSNRTISTVWKKLYTVTFRDTANNRESVVTGVEEGTEAATPNWTKKGYRLAWSTENYKRVNSDLTVDAVWLISMTDDTNQSDDSGQKKGDQITVGNIIYKISSITDKRVRVMGLVNKSVTTLTIPNTISYGGRTYSVTCINANAFRGNGSLKKITFGTKLRSIEHYAFYNCSKLQKVVINSKNLVNVSNYAFKKTKTSLKVYVPTRGLISSYRSLLLDGGMSRTAKVVKKP</sequence>
<dbReference type="Proteomes" id="UP000012589">
    <property type="component" value="Unassembled WGS sequence"/>
</dbReference>
<dbReference type="PATRIC" id="fig|1235802.3.peg.2081"/>
<keyword evidence="3" id="KW-1185">Reference proteome</keyword>
<dbReference type="EMBL" id="AQFT01000064">
    <property type="protein sequence ID" value="EMZ28430.1"/>
    <property type="molecule type" value="Genomic_DNA"/>
</dbReference>
<dbReference type="InterPro" id="IPR053139">
    <property type="entry name" value="Surface_bspA-like"/>
</dbReference>
<comment type="caution">
    <text evidence="2">The sequence shown here is derived from an EMBL/GenBank/DDBJ whole genome shotgun (WGS) entry which is preliminary data.</text>
</comment>
<organism evidence="2 3">
    <name type="scientific">Eubacterium plexicaudatum ASF492</name>
    <dbReference type="NCBI Taxonomy" id="1235802"/>
    <lineage>
        <taxon>Bacteria</taxon>
        <taxon>Bacillati</taxon>
        <taxon>Bacillota</taxon>
        <taxon>Clostridia</taxon>
        <taxon>Eubacteriales</taxon>
        <taxon>Eubacteriaceae</taxon>
        <taxon>Eubacterium</taxon>
    </lineage>
</organism>
<protein>
    <recommendedName>
        <fullName evidence="4">Leucine-rich repeat domain-containing protein</fullName>
    </recommendedName>
</protein>
<dbReference type="OrthoDB" id="1824119at2"/>
<name>N2AQR3_9FIRM</name>
<feature type="region of interest" description="Disordered" evidence="1">
    <location>
        <begin position="94"/>
        <end position="122"/>
    </location>
</feature>
<accession>N2AQR3</accession>
<dbReference type="AlphaFoldDB" id="N2AQR3"/>
<gene>
    <name evidence="2" type="ORF">C823_01963</name>
</gene>
<reference evidence="2 3" key="1">
    <citation type="journal article" date="2014" name="Genome Announc.">
        <title>Draft genome sequences of the altered schaedler flora, a defined bacterial community from gnotobiotic mice.</title>
        <authorList>
            <person name="Wannemuehler M.J."/>
            <person name="Overstreet A.M."/>
            <person name="Ward D.V."/>
            <person name="Phillips G.J."/>
        </authorList>
    </citation>
    <scope>NUCLEOTIDE SEQUENCE [LARGE SCALE GENOMIC DNA]</scope>
    <source>
        <strain evidence="2 3">ASF492</strain>
    </source>
</reference>
<evidence type="ECO:0000313" key="2">
    <source>
        <dbReference type="EMBL" id="EMZ28430.1"/>
    </source>
</evidence>
<dbReference type="eggNOG" id="COG3209">
    <property type="taxonomic scope" value="Bacteria"/>
</dbReference>
<dbReference type="InterPro" id="IPR026906">
    <property type="entry name" value="LRR_5"/>
</dbReference>
<dbReference type="PANTHER" id="PTHR45661">
    <property type="entry name" value="SURFACE ANTIGEN"/>
    <property type="match status" value="1"/>
</dbReference>
<dbReference type="InterPro" id="IPR032675">
    <property type="entry name" value="LRR_dom_sf"/>
</dbReference>
<dbReference type="SUPFAM" id="SSF52058">
    <property type="entry name" value="L domain-like"/>
    <property type="match status" value="2"/>
</dbReference>
<evidence type="ECO:0008006" key="4">
    <source>
        <dbReference type="Google" id="ProtNLM"/>
    </source>
</evidence>
<dbReference type="Gene3D" id="3.80.10.10">
    <property type="entry name" value="Ribonuclease Inhibitor"/>
    <property type="match status" value="2"/>
</dbReference>
<dbReference type="STRING" id="1235802.C823_01963"/>
<dbReference type="Gene3D" id="3.40.50.12480">
    <property type="match status" value="1"/>
</dbReference>
<evidence type="ECO:0000256" key="1">
    <source>
        <dbReference type="SAM" id="MobiDB-lite"/>
    </source>
</evidence>
<proteinExistence type="predicted"/>
<dbReference type="Pfam" id="PF13306">
    <property type="entry name" value="LRR_5"/>
    <property type="match status" value="4"/>
</dbReference>
<evidence type="ECO:0000313" key="3">
    <source>
        <dbReference type="Proteomes" id="UP000012589"/>
    </source>
</evidence>
<dbReference type="HOGENOM" id="CLU_405314_0_0_9"/>
<dbReference type="PANTHER" id="PTHR45661:SF3">
    <property type="entry name" value="IG-LIKE DOMAIN-CONTAINING PROTEIN"/>
    <property type="match status" value="1"/>
</dbReference>